<feature type="compositionally biased region" description="Pro residues" evidence="14">
    <location>
        <begin position="317"/>
        <end position="334"/>
    </location>
</feature>
<keyword evidence="4 13" id="KW-0240">DNA-directed RNA polymerase</keyword>
<comment type="cofactor">
    <cofactor evidence="1">
        <name>Mn(2+)</name>
        <dbReference type="ChEBI" id="CHEBI:29035"/>
    </cofactor>
</comment>
<evidence type="ECO:0000256" key="10">
    <source>
        <dbReference type="ARBA" id="ARBA00022833"/>
    </source>
</evidence>
<dbReference type="EC" id="2.7.7.-" evidence="13"/>
<dbReference type="GO" id="GO:0005658">
    <property type="term" value="C:alpha DNA polymerase:primase complex"/>
    <property type="evidence" value="ECO:0007669"/>
    <property type="project" value="UniProtKB-ARBA"/>
</dbReference>
<dbReference type="Ensembl" id="ENSCPVT00000023732.2">
    <property type="protein sequence ID" value="ENSCPVP00000022727.2"/>
    <property type="gene ID" value="ENSCPVG00000016271.2"/>
</dbReference>
<evidence type="ECO:0000256" key="12">
    <source>
        <dbReference type="ARBA" id="ARBA00044677"/>
    </source>
</evidence>
<keyword evidence="9" id="KW-0479">Metal-binding</keyword>
<evidence type="ECO:0000256" key="13">
    <source>
        <dbReference type="RuleBase" id="RU003514"/>
    </source>
</evidence>
<feature type="region of interest" description="Disordered" evidence="14">
    <location>
        <begin position="72"/>
        <end position="106"/>
    </location>
</feature>
<dbReference type="InterPro" id="IPR014052">
    <property type="entry name" value="DNA_primase_ssu_euk/arc"/>
</dbReference>
<comment type="cofactor">
    <cofactor evidence="2">
        <name>Mg(2+)</name>
        <dbReference type="ChEBI" id="CHEBI:18420"/>
    </cofactor>
</comment>
<organism evidence="15 16">
    <name type="scientific">Geospiza parvula</name>
    <name type="common">Small tree-finch</name>
    <name type="synonym">Camarhynchus parvulus</name>
    <dbReference type="NCBI Taxonomy" id="87175"/>
    <lineage>
        <taxon>Eukaryota</taxon>
        <taxon>Metazoa</taxon>
        <taxon>Chordata</taxon>
        <taxon>Craniata</taxon>
        <taxon>Vertebrata</taxon>
        <taxon>Euteleostomi</taxon>
        <taxon>Archelosauria</taxon>
        <taxon>Archosauria</taxon>
        <taxon>Dinosauria</taxon>
        <taxon>Saurischia</taxon>
        <taxon>Theropoda</taxon>
        <taxon>Coelurosauria</taxon>
        <taxon>Aves</taxon>
        <taxon>Neognathae</taxon>
        <taxon>Neoaves</taxon>
        <taxon>Telluraves</taxon>
        <taxon>Australaves</taxon>
        <taxon>Passeriformes</taxon>
        <taxon>Thraupidae</taxon>
        <taxon>Camarhynchus</taxon>
    </lineage>
</organism>
<evidence type="ECO:0000256" key="2">
    <source>
        <dbReference type="ARBA" id="ARBA00001946"/>
    </source>
</evidence>
<keyword evidence="16" id="KW-1185">Reference proteome</keyword>
<reference evidence="15" key="1">
    <citation type="submission" date="2025-08" db="UniProtKB">
        <authorList>
            <consortium name="Ensembl"/>
        </authorList>
    </citation>
    <scope>IDENTIFICATION</scope>
</reference>
<feature type="compositionally biased region" description="Low complexity" evidence="14">
    <location>
        <begin position="788"/>
        <end position="800"/>
    </location>
</feature>
<dbReference type="InterPro" id="IPR002755">
    <property type="entry name" value="DNA_primase_S"/>
</dbReference>
<feature type="compositionally biased region" description="Pro residues" evidence="14">
    <location>
        <begin position="360"/>
        <end position="381"/>
    </location>
</feature>
<feature type="region of interest" description="Disordered" evidence="14">
    <location>
        <begin position="761"/>
        <end position="805"/>
    </location>
</feature>
<dbReference type="GO" id="GO:0003899">
    <property type="term" value="F:DNA-directed RNA polymerase activity"/>
    <property type="evidence" value="ECO:0007669"/>
    <property type="project" value="InterPro"/>
</dbReference>
<evidence type="ECO:0000256" key="9">
    <source>
        <dbReference type="ARBA" id="ARBA00022723"/>
    </source>
</evidence>
<dbReference type="GO" id="GO:0006269">
    <property type="term" value="P:DNA replication, synthesis of primer"/>
    <property type="evidence" value="ECO:0007669"/>
    <property type="project" value="UniProtKB-KW"/>
</dbReference>
<name>A0A8C3NLI6_GEOPR</name>
<sequence length="876" mass="95216">MLLLQVTSSRTVCSRSEVAARSCAAPVSVRQAASTRSPRASSCRASSFPKPLSHPVISTCFSESRGTVCRSRCQRRSRSSPSSAASTAYSHILGGGTGTGTGMGSRARPGEVCPDLGLSLWALLIINLRIPGQRSRRYRWASGHYRDAGAAPPRPLTGLVPLLPPGARRAAGSVPACVPGLRSCGESLTGAGQRPRVPAACAALPGNPRTLRSPRSTEHPRAPRHREPFGSRDCPGTLPDPGITPKSGTPPDLSTPGSTGPRDTPGHRDIPGPPRSRTHPPRGIAGLPKSPLNSTPRLPPASEPPRTSGHPRTSAPRDPPCPGTPRISPGPPRTPRPRPRDPADPGASPPLHPGTSPVLCSPPTPPEPRTPGSRCPPPLGPGPDYNSRRPPGPAPPFPAGSRRSVPAMAGFDPAALPELLPVYYRRLFPHGPYGRWLSYGGVKNYFQLREFSFTLRDDVYLRFQSFSSPQELERELQKINPYKIDIGAVYSHRPNQHNTVHLGAFQPQEKELVFDIDMTDYDDVRTCCSSADICSKCWTLMTIAVRIIDRALVEDLGVRHRLWVYSGRRGVHCWVCDDNVRKWSPALRAAAVEYLSLVKGGADTVKKVSLSQPVHPFIRRSVAVVQEYFEQHALLGQDILGSPERWDKVLALLPEELREPLQAEFPRRKDSVQRWELLQARAERERERGRAGHPEWEVMLQLCFPRLDCNVSKGLGHLLKSPFSVHPKTGRISVPLDLQKLDEFDPFSVPTITSLCQELDAAGSDGEQEEGGTPNPNGARGTTGGPAWPRSCGSWSSSWRGWREPGGESASAAAISKEISEAWTLPVLSLSLPLALGVPWSSQTPRTPCPCPVFVPFVLFFYTKTIKCFCQLCAGV</sequence>
<dbReference type="SUPFAM" id="SSF56747">
    <property type="entry name" value="Prim-pol domain"/>
    <property type="match status" value="1"/>
</dbReference>
<dbReference type="NCBIfam" id="TIGR00335">
    <property type="entry name" value="primase_sml"/>
    <property type="match status" value="1"/>
</dbReference>
<evidence type="ECO:0000256" key="3">
    <source>
        <dbReference type="ARBA" id="ARBA00009762"/>
    </source>
</evidence>
<feature type="compositionally biased region" description="Low complexity" evidence="14">
    <location>
        <begin position="79"/>
        <end position="90"/>
    </location>
</feature>
<proteinExistence type="inferred from homology"/>
<dbReference type="CDD" id="cd04860">
    <property type="entry name" value="AE_Prim_S"/>
    <property type="match status" value="1"/>
</dbReference>
<reference evidence="15" key="2">
    <citation type="submission" date="2025-09" db="UniProtKB">
        <authorList>
            <consortium name="Ensembl"/>
        </authorList>
    </citation>
    <scope>IDENTIFICATION</scope>
</reference>
<dbReference type="FunFam" id="3.90.920.10:FF:000001">
    <property type="entry name" value="DNA primase"/>
    <property type="match status" value="1"/>
</dbReference>
<keyword evidence="6 13" id="KW-0808">Transferase</keyword>
<evidence type="ECO:0000256" key="5">
    <source>
        <dbReference type="ARBA" id="ARBA00022515"/>
    </source>
</evidence>
<evidence type="ECO:0000256" key="11">
    <source>
        <dbReference type="ARBA" id="ARBA00023163"/>
    </source>
</evidence>
<evidence type="ECO:0000256" key="8">
    <source>
        <dbReference type="ARBA" id="ARBA00022705"/>
    </source>
</evidence>
<evidence type="ECO:0000256" key="7">
    <source>
        <dbReference type="ARBA" id="ARBA00022695"/>
    </source>
</evidence>
<feature type="compositionally biased region" description="Basic and acidic residues" evidence="14">
    <location>
        <begin position="215"/>
        <end position="230"/>
    </location>
</feature>
<evidence type="ECO:0000313" key="16">
    <source>
        <dbReference type="Proteomes" id="UP000694382"/>
    </source>
</evidence>
<evidence type="ECO:0000256" key="6">
    <source>
        <dbReference type="ARBA" id="ARBA00022679"/>
    </source>
</evidence>
<accession>A0A8U8C5E4</accession>
<dbReference type="Gene3D" id="3.90.920.10">
    <property type="entry name" value="DNA primase, PRIM domain"/>
    <property type="match status" value="1"/>
</dbReference>
<dbReference type="AlphaFoldDB" id="A0A8C3NLI6"/>
<dbReference type="Proteomes" id="UP000694382">
    <property type="component" value="Unassembled WGS sequence"/>
</dbReference>
<evidence type="ECO:0000313" key="15">
    <source>
        <dbReference type="Ensembl" id="ENSCPVP00000022727.2"/>
    </source>
</evidence>
<protein>
    <recommendedName>
        <fullName evidence="13">DNA primase</fullName>
        <ecNumber evidence="13">2.7.7.-</ecNumber>
    </recommendedName>
</protein>
<dbReference type="Pfam" id="PF01896">
    <property type="entry name" value="DNA_primase_S"/>
    <property type="match status" value="1"/>
</dbReference>
<evidence type="ECO:0000256" key="1">
    <source>
        <dbReference type="ARBA" id="ARBA00001936"/>
    </source>
</evidence>
<keyword evidence="7" id="KW-0548">Nucleotidyltransferase</keyword>
<feature type="compositionally biased region" description="Gly residues" evidence="14">
    <location>
        <begin position="93"/>
        <end position="103"/>
    </location>
</feature>
<comment type="catalytic activity">
    <reaction evidence="12">
        <text>ssDNA + n NTP = ssDNA/pppN(pN)n-1 hybrid + (n-1) diphosphate.</text>
        <dbReference type="EC" id="2.7.7.102"/>
    </reaction>
</comment>
<keyword evidence="11" id="KW-0804">Transcription</keyword>
<accession>A0A8C3NLI6</accession>
<keyword evidence="10" id="KW-0862">Zinc</keyword>
<feature type="region of interest" description="Disordered" evidence="14">
    <location>
        <begin position="188"/>
        <end position="401"/>
    </location>
</feature>
<dbReference type="GO" id="GO:0046872">
    <property type="term" value="F:metal ion binding"/>
    <property type="evidence" value="ECO:0007669"/>
    <property type="project" value="UniProtKB-KW"/>
</dbReference>
<keyword evidence="5 13" id="KW-0639">Primosome</keyword>
<dbReference type="PANTHER" id="PTHR10536">
    <property type="entry name" value="DNA PRIMASE SMALL SUBUNIT"/>
    <property type="match status" value="1"/>
</dbReference>
<evidence type="ECO:0000256" key="4">
    <source>
        <dbReference type="ARBA" id="ARBA00022478"/>
    </source>
</evidence>
<keyword evidence="8 13" id="KW-0235">DNA replication</keyword>
<evidence type="ECO:0000256" key="14">
    <source>
        <dbReference type="SAM" id="MobiDB-lite"/>
    </source>
</evidence>
<comment type="similarity">
    <text evidence="3 13">Belongs to the eukaryotic-type primase small subunit family.</text>
</comment>
<dbReference type="GO" id="GO:0006270">
    <property type="term" value="P:DNA replication initiation"/>
    <property type="evidence" value="ECO:0007669"/>
    <property type="project" value="UniProtKB-ARBA"/>
</dbReference>